<dbReference type="Gene3D" id="1.10.555.10">
    <property type="entry name" value="Rho GTPase activation protein"/>
    <property type="match status" value="1"/>
</dbReference>
<name>A0ABP1ITC0_9EUKA</name>
<dbReference type="InterPro" id="IPR008936">
    <property type="entry name" value="Rho_GTPase_activation_prot"/>
</dbReference>
<protein>
    <submittedName>
        <fullName evidence="1">RhoGAP_domain-containing protein</fullName>
    </submittedName>
</protein>
<keyword evidence="2" id="KW-1185">Reference proteome</keyword>
<accession>A0ABP1ITC0</accession>
<reference evidence="1 2" key="1">
    <citation type="submission" date="2024-07" db="EMBL/GenBank/DDBJ databases">
        <authorList>
            <person name="Akdeniz Z."/>
        </authorList>
    </citation>
    <scope>NUCLEOTIDE SEQUENCE [LARGE SCALE GENOMIC DNA]</scope>
</reference>
<sequence length="194" mass="22599">MELHTNVIHKLMTQRKSMTRCITPNLVSNQESTHSPVEEEFSCQSSISITESVLSQVFSELFSRSPEPLLFQFQPLDAVPISIQTLKTETLCSIVKSQSKFLCLIPNEFVTELRLCKNKYNNVKKVIFDFEQLLRENVLFLLQSLNRIVNIPEYKMSSQNLSKIFAEIIFQGFETNDEKILKYLIEFAFEFEQK</sequence>
<comment type="caution">
    <text evidence="1">The sequence shown here is derived from an EMBL/GenBank/DDBJ whole genome shotgun (WGS) entry which is preliminary data.</text>
</comment>
<evidence type="ECO:0000313" key="1">
    <source>
        <dbReference type="EMBL" id="CAL6023116.1"/>
    </source>
</evidence>
<evidence type="ECO:0000313" key="2">
    <source>
        <dbReference type="Proteomes" id="UP001642409"/>
    </source>
</evidence>
<dbReference type="Proteomes" id="UP001642409">
    <property type="component" value="Unassembled WGS sequence"/>
</dbReference>
<gene>
    <name evidence="1" type="ORF">HINF_LOCUS28977</name>
</gene>
<dbReference type="EMBL" id="CAXDID020000092">
    <property type="protein sequence ID" value="CAL6023116.1"/>
    <property type="molecule type" value="Genomic_DNA"/>
</dbReference>
<organism evidence="1 2">
    <name type="scientific">Hexamita inflata</name>
    <dbReference type="NCBI Taxonomy" id="28002"/>
    <lineage>
        <taxon>Eukaryota</taxon>
        <taxon>Metamonada</taxon>
        <taxon>Diplomonadida</taxon>
        <taxon>Hexamitidae</taxon>
        <taxon>Hexamitinae</taxon>
        <taxon>Hexamita</taxon>
    </lineage>
</organism>
<proteinExistence type="predicted"/>